<protein>
    <submittedName>
        <fullName evidence="1">Addiction module toxin RelE</fullName>
    </submittedName>
</protein>
<gene>
    <name evidence="1" type="ORF">C0Z18_01165</name>
</gene>
<organism evidence="1 2">
    <name type="scientific">Trinickia dabaoshanensis</name>
    <dbReference type="NCBI Taxonomy" id="564714"/>
    <lineage>
        <taxon>Bacteria</taxon>
        <taxon>Pseudomonadati</taxon>
        <taxon>Pseudomonadota</taxon>
        <taxon>Betaproteobacteria</taxon>
        <taxon>Burkholderiales</taxon>
        <taxon>Burkholderiaceae</taxon>
        <taxon>Trinickia</taxon>
    </lineage>
</organism>
<name>A0A2N7W330_9BURK</name>
<evidence type="ECO:0000313" key="1">
    <source>
        <dbReference type="EMBL" id="PMS23809.1"/>
    </source>
</evidence>
<dbReference type="Proteomes" id="UP000235616">
    <property type="component" value="Unassembled WGS sequence"/>
</dbReference>
<dbReference type="Pfam" id="PF05973">
    <property type="entry name" value="Gp49"/>
    <property type="match status" value="1"/>
</dbReference>
<comment type="caution">
    <text evidence="1">The sequence shown here is derived from an EMBL/GenBank/DDBJ whole genome shotgun (WGS) entry which is preliminary data.</text>
</comment>
<dbReference type="InterPro" id="IPR009241">
    <property type="entry name" value="HigB-like"/>
</dbReference>
<accession>A0A2N7W330</accession>
<proteinExistence type="predicted"/>
<dbReference type="AlphaFoldDB" id="A0A2N7W330"/>
<dbReference type="OrthoDB" id="330810at2"/>
<dbReference type="EMBL" id="PNYA01000001">
    <property type="protein sequence ID" value="PMS23809.1"/>
    <property type="molecule type" value="Genomic_DNA"/>
</dbReference>
<evidence type="ECO:0000313" key="2">
    <source>
        <dbReference type="Proteomes" id="UP000235616"/>
    </source>
</evidence>
<reference evidence="1 2" key="1">
    <citation type="submission" date="2018-01" db="EMBL/GenBank/DDBJ databases">
        <title>Whole genome analyses suggest that Burkholderia sensu lato contains two further novel genera in the rhizoxinica-symbiotica group Mycetohabitans gen. nov., and Trinickia gen. nov.: implications for the evolution of diazotrophy and nodulation in the Burkholderiaceae.</title>
        <authorList>
            <person name="Estrada-de los Santos P."/>
            <person name="Palmer M."/>
            <person name="Chavez-Ramirez B."/>
            <person name="Beukes C."/>
            <person name="Steenkamp E.T."/>
            <person name="Hirsch A.M."/>
            <person name="Manyaka P."/>
            <person name="Maluk M."/>
            <person name="Lafos M."/>
            <person name="Crook M."/>
            <person name="Gross E."/>
            <person name="Simon M.F."/>
            <person name="Bueno dos Reis Junior F."/>
            <person name="Poole P.S."/>
            <person name="Venter S.N."/>
            <person name="James E.K."/>
        </authorList>
    </citation>
    <scope>NUCLEOTIDE SEQUENCE [LARGE SCALE GENOMIC DNA]</scope>
    <source>
        <strain evidence="1 2">GIMN1.004</strain>
    </source>
</reference>
<dbReference type="RefSeq" id="WP_102643518.1">
    <property type="nucleotide sequence ID" value="NZ_PNYA01000001.1"/>
</dbReference>
<sequence length="135" mass="15258">MNPDNWTVVFHEEFEPEFRRLDPAVRRELLSTALAVQQMGPEAGRPYVGTLSNAKHPNMKELRFIANGAVEVWRVAFAFDPMRKAIMLVAGDKQGINEKLFYKRLLQVANARFDRHLASLINVGKAANVAVKRPA</sequence>
<keyword evidence="2" id="KW-1185">Reference proteome</keyword>